<feature type="compositionally biased region" description="Basic and acidic residues" evidence="1">
    <location>
        <begin position="508"/>
        <end position="529"/>
    </location>
</feature>
<evidence type="ECO:0000256" key="1">
    <source>
        <dbReference type="SAM" id="MobiDB-lite"/>
    </source>
</evidence>
<evidence type="ECO:0000313" key="4">
    <source>
        <dbReference type="Proteomes" id="UP000295345"/>
    </source>
</evidence>
<accession>A0A4R4TNR3</accession>
<name>A0A4R4TNR3_9ACTN</name>
<dbReference type="EMBL" id="SMKI01000015">
    <property type="protein sequence ID" value="TDC79520.1"/>
    <property type="molecule type" value="Genomic_DNA"/>
</dbReference>
<evidence type="ECO:0000313" key="3">
    <source>
        <dbReference type="EMBL" id="TDC79520.1"/>
    </source>
</evidence>
<feature type="region of interest" description="Disordered" evidence="1">
    <location>
        <begin position="574"/>
        <end position="613"/>
    </location>
</feature>
<reference evidence="3 4" key="1">
    <citation type="submission" date="2019-03" db="EMBL/GenBank/DDBJ databases">
        <title>Draft genome sequences of novel Actinobacteria.</title>
        <authorList>
            <person name="Sahin N."/>
            <person name="Ay H."/>
            <person name="Saygin H."/>
        </authorList>
    </citation>
    <scope>NUCLEOTIDE SEQUENCE [LARGE SCALE GENOMIC DNA]</scope>
    <source>
        <strain evidence="3 4">DSM 41900</strain>
    </source>
</reference>
<feature type="compositionally biased region" description="Low complexity" evidence="1">
    <location>
        <begin position="604"/>
        <end position="613"/>
    </location>
</feature>
<dbReference type="PANTHER" id="PTHR35788">
    <property type="entry name" value="EXPORTED PROTEIN-RELATED"/>
    <property type="match status" value="1"/>
</dbReference>
<keyword evidence="2" id="KW-1133">Transmembrane helix</keyword>
<sequence length="613" mass="65312">MRGVSRIPQLSRPPRPALIGGVLVLGFGGLTLGWILLFAPLSGGIAPGTHVQGVDIGGLSPEEAEARLSAELADDWASPLEVLLGGEESERHAIEPATAGLWVDVGSTVAQADRPGLLRRLFGARGGELDPVVRQDPADAQTGLTALASSWESTVQEGAVAFVDGEIEVTEPEAGIALDVTGSLGPLREAYPFQADARPVRLPVWQAEPRTDRREVERVLAEFAEPAMSGPVTLTANGRRIPVTPAVIGDHLTLTADGQGTLRPELDGEALAEDERLADAFDAAAVDPVEGSVRLDGDRVVMDQPGEAGSRVSGEAVGEAVLPLLTEVGAAARTAPVDTEPVEPALGEDTYRELGLVEEMSSFTVEFEPASYRTTNIGRAAELIDGSLVLPDDAWSFNDRVGERTEENGFVEGVIIQDDRYQRAQGGGVSAVATTVYNAIFFAGVEPLEHGAHSFYIERYPEGREATVAWGSLDLRFRNDSGNAIYILADADDTSVTVTFLGTRRYDQVRSDTGPRENVREPETRRGEGEDCVSQPPLEGFDVEVQRVFVDGGEEVGRETYTTSYVPRDRIICPSTVTGSVSPSEPEPEPDPAPAPGPSGPGYGWPWPGGYPY</sequence>
<dbReference type="PANTHER" id="PTHR35788:SF1">
    <property type="entry name" value="EXPORTED PROTEIN"/>
    <property type="match status" value="1"/>
</dbReference>
<evidence type="ECO:0008006" key="5">
    <source>
        <dbReference type="Google" id="ProtNLM"/>
    </source>
</evidence>
<evidence type="ECO:0000256" key="2">
    <source>
        <dbReference type="SAM" id="Phobius"/>
    </source>
</evidence>
<keyword evidence="2" id="KW-0812">Transmembrane</keyword>
<dbReference type="AlphaFoldDB" id="A0A4R4TNR3"/>
<dbReference type="Pfam" id="PF04294">
    <property type="entry name" value="VanW"/>
    <property type="match status" value="1"/>
</dbReference>
<dbReference type="Proteomes" id="UP000295345">
    <property type="component" value="Unassembled WGS sequence"/>
</dbReference>
<feature type="transmembrane region" description="Helical" evidence="2">
    <location>
        <begin position="21"/>
        <end position="41"/>
    </location>
</feature>
<dbReference type="InterPro" id="IPR052913">
    <property type="entry name" value="Glycopeptide_resist_protein"/>
</dbReference>
<dbReference type="OrthoDB" id="9813301at2"/>
<keyword evidence="4" id="KW-1185">Reference proteome</keyword>
<keyword evidence="2" id="KW-0472">Membrane</keyword>
<dbReference type="InterPro" id="IPR007391">
    <property type="entry name" value="Vancomycin_resist_VanW"/>
</dbReference>
<comment type="caution">
    <text evidence="3">The sequence shown here is derived from an EMBL/GenBank/DDBJ whole genome shotgun (WGS) entry which is preliminary data.</text>
</comment>
<gene>
    <name evidence="3" type="ORF">E1283_02595</name>
</gene>
<organism evidence="3 4">
    <name type="scientific">Streptomyces hainanensis</name>
    <dbReference type="NCBI Taxonomy" id="402648"/>
    <lineage>
        <taxon>Bacteria</taxon>
        <taxon>Bacillati</taxon>
        <taxon>Actinomycetota</taxon>
        <taxon>Actinomycetes</taxon>
        <taxon>Kitasatosporales</taxon>
        <taxon>Streptomycetaceae</taxon>
        <taxon>Streptomyces</taxon>
    </lineage>
</organism>
<protein>
    <recommendedName>
        <fullName evidence="5">Peptidoglycan binding domain-containing protein</fullName>
    </recommendedName>
</protein>
<feature type="region of interest" description="Disordered" evidence="1">
    <location>
        <begin position="508"/>
        <end position="538"/>
    </location>
</feature>
<proteinExistence type="predicted"/>